<dbReference type="PANTHER" id="PTHR14269">
    <property type="entry name" value="CDP-DIACYLGLYCEROL--GLYCEROL-3-PHOSPHATE 3-PHOSPHATIDYLTRANSFERASE-RELATED"/>
    <property type="match status" value="1"/>
</dbReference>
<comment type="caution">
    <text evidence="14">The sequence shown here is derived from an EMBL/GenBank/DDBJ whole genome shotgun (WGS) entry which is preliminary data.</text>
</comment>
<dbReference type="EC" id="2.7.8.5" evidence="11"/>
<sequence>MNTANKLTILRLFLVIPFIVLMSTITYLVKDGNNSLDYNSLDTSTILFIISGIIFAFAMFTDFLDGYIARKTNTVTTFGKLFDPLADKFMTTSALIFLAVLNIVPVWVVVIFILRDILVDGSRNIAAKNNLDVAANIWGKLKTLFQSFGIILLFVLWPVCIECHDINSYKYYLLNTITFVALGFSVASGIIYFGQIKHVIKLK</sequence>
<evidence type="ECO:0000256" key="4">
    <source>
        <dbReference type="ARBA" id="ARBA00022679"/>
    </source>
</evidence>
<proteinExistence type="inferred from homology"/>
<dbReference type="GO" id="GO:0046474">
    <property type="term" value="P:glycerophospholipid biosynthetic process"/>
    <property type="evidence" value="ECO:0007669"/>
    <property type="project" value="TreeGrafter"/>
</dbReference>
<dbReference type="Proteomes" id="UP000294192">
    <property type="component" value="Unassembled WGS sequence"/>
</dbReference>
<dbReference type="PIRSF" id="PIRSF000847">
    <property type="entry name" value="Phos_ph_gly_syn"/>
    <property type="match status" value="1"/>
</dbReference>
<comment type="subcellular location">
    <subcellularLocation>
        <location evidence="1">Membrane</location>
        <topology evidence="1">Multi-pass membrane protein</topology>
    </subcellularLocation>
</comment>
<evidence type="ECO:0000256" key="7">
    <source>
        <dbReference type="ARBA" id="ARBA00023098"/>
    </source>
</evidence>
<evidence type="ECO:0000313" key="15">
    <source>
        <dbReference type="Proteomes" id="UP000294192"/>
    </source>
</evidence>
<dbReference type="InterPro" id="IPR004570">
    <property type="entry name" value="Phosphatidylglycerol_P_synth"/>
</dbReference>
<keyword evidence="7" id="KW-0443">Lipid metabolism</keyword>
<dbReference type="InterPro" id="IPR050324">
    <property type="entry name" value="CDP-alcohol_PTase-I"/>
</dbReference>
<keyword evidence="8 13" id="KW-0472">Membrane</keyword>
<gene>
    <name evidence="14" type="primary">pgsA</name>
    <name evidence="14" type="ORF">C4B24_00085</name>
</gene>
<evidence type="ECO:0000256" key="2">
    <source>
        <dbReference type="ARBA" id="ARBA00010441"/>
    </source>
</evidence>
<evidence type="ECO:0000256" key="10">
    <source>
        <dbReference type="ARBA" id="ARBA00023264"/>
    </source>
</evidence>
<feature type="transmembrane region" description="Helical" evidence="13">
    <location>
        <begin position="12"/>
        <end position="29"/>
    </location>
</feature>
<dbReference type="GO" id="GO:0016020">
    <property type="term" value="C:membrane"/>
    <property type="evidence" value="ECO:0007669"/>
    <property type="project" value="UniProtKB-SubCell"/>
</dbReference>
<dbReference type="NCBIfam" id="TIGR00560">
    <property type="entry name" value="pgsA"/>
    <property type="match status" value="1"/>
</dbReference>
<evidence type="ECO:0000256" key="11">
    <source>
        <dbReference type="NCBIfam" id="TIGR00560"/>
    </source>
</evidence>
<keyword evidence="6 13" id="KW-1133">Transmembrane helix</keyword>
<comment type="similarity">
    <text evidence="2 12">Belongs to the CDP-alcohol phosphatidyltransferase class-I family.</text>
</comment>
<dbReference type="PROSITE" id="PS00379">
    <property type="entry name" value="CDP_ALCOHOL_P_TRANSF"/>
    <property type="match status" value="1"/>
</dbReference>
<dbReference type="AlphaFoldDB" id="A0A4R0XY60"/>
<dbReference type="EMBL" id="PSZO01000001">
    <property type="protein sequence ID" value="TCG11999.1"/>
    <property type="molecule type" value="Genomic_DNA"/>
</dbReference>
<dbReference type="GO" id="GO:0008444">
    <property type="term" value="F:CDP-diacylglycerol-glycerol-3-phosphate 3-phosphatidyltransferase activity"/>
    <property type="evidence" value="ECO:0007669"/>
    <property type="project" value="UniProtKB-UniRule"/>
</dbReference>
<dbReference type="InterPro" id="IPR000462">
    <property type="entry name" value="CDP-OH_P_trans"/>
</dbReference>
<evidence type="ECO:0000256" key="5">
    <source>
        <dbReference type="ARBA" id="ARBA00022692"/>
    </source>
</evidence>
<name>A0A4R0XY60_9MOLU</name>
<accession>A0A4R0XY60</accession>
<dbReference type="InterPro" id="IPR048254">
    <property type="entry name" value="CDP_ALCOHOL_P_TRANSF_CS"/>
</dbReference>
<evidence type="ECO:0000256" key="3">
    <source>
        <dbReference type="ARBA" id="ARBA00022516"/>
    </source>
</evidence>
<dbReference type="RefSeq" id="WP_131598203.1">
    <property type="nucleotide sequence ID" value="NZ_CBDBYK010000003.1"/>
</dbReference>
<feature type="transmembrane region" description="Helical" evidence="13">
    <location>
        <begin position="143"/>
        <end position="160"/>
    </location>
</feature>
<keyword evidence="4 12" id="KW-0808">Transferase</keyword>
<keyword evidence="15" id="KW-1185">Reference proteome</keyword>
<feature type="transmembrane region" description="Helical" evidence="13">
    <location>
        <begin position="45"/>
        <end position="68"/>
    </location>
</feature>
<feature type="transmembrane region" description="Helical" evidence="13">
    <location>
        <begin position="172"/>
        <end position="193"/>
    </location>
</feature>
<keyword evidence="9" id="KW-0594">Phospholipid biosynthesis</keyword>
<reference evidence="14 15" key="1">
    <citation type="submission" date="2018-02" db="EMBL/GenBank/DDBJ databases">
        <title>Mycoplasma marinum and Mycoplasma todarodis sp. nov., moderately halophilic and psychrotolerant mycoplasmas isolated from cephalopods.</title>
        <authorList>
            <person name="Viver T."/>
        </authorList>
    </citation>
    <scope>NUCLEOTIDE SEQUENCE [LARGE SCALE GENOMIC DNA]</scope>
    <source>
        <strain evidence="14 15">PE</strain>
    </source>
</reference>
<evidence type="ECO:0000256" key="9">
    <source>
        <dbReference type="ARBA" id="ARBA00023209"/>
    </source>
</evidence>
<protein>
    <recommendedName>
        <fullName evidence="11">CDP-diacylglycerol--glycerol-3-phosphate 3-phosphatidyltransferase</fullName>
        <ecNumber evidence="11">2.7.8.5</ecNumber>
    </recommendedName>
</protein>
<keyword evidence="3" id="KW-0444">Lipid biosynthesis</keyword>
<evidence type="ECO:0000256" key="13">
    <source>
        <dbReference type="SAM" id="Phobius"/>
    </source>
</evidence>
<keyword evidence="10" id="KW-1208">Phospholipid metabolism</keyword>
<keyword evidence="5 13" id="KW-0812">Transmembrane</keyword>
<evidence type="ECO:0000256" key="6">
    <source>
        <dbReference type="ARBA" id="ARBA00022989"/>
    </source>
</evidence>
<evidence type="ECO:0000256" key="12">
    <source>
        <dbReference type="RuleBase" id="RU003750"/>
    </source>
</evidence>
<dbReference type="PANTHER" id="PTHR14269:SF62">
    <property type="entry name" value="CDP-DIACYLGLYCEROL--GLYCEROL-3-PHOSPHATE 3-PHOSPHATIDYLTRANSFERASE 1, CHLOROPLASTIC"/>
    <property type="match status" value="1"/>
</dbReference>
<dbReference type="InterPro" id="IPR043130">
    <property type="entry name" value="CDP-OH_PTrfase_TM_dom"/>
</dbReference>
<evidence type="ECO:0000256" key="1">
    <source>
        <dbReference type="ARBA" id="ARBA00004141"/>
    </source>
</evidence>
<dbReference type="Pfam" id="PF01066">
    <property type="entry name" value="CDP-OH_P_transf"/>
    <property type="match status" value="1"/>
</dbReference>
<dbReference type="Gene3D" id="1.20.120.1760">
    <property type="match status" value="1"/>
</dbReference>
<evidence type="ECO:0000313" key="14">
    <source>
        <dbReference type="EMBL" id="TCG11999.1"/>
    </source>
</evidence>
<organism evidence="14 15">
    <name type="scientific">Mycoplasma marinum</name>
    <dbReference type="NCBI Taxonomy" id="1937190"/>
    <lineage>
        <taxon>Bacteria</taxon>
        <taxon>Bacillati</taxon>
        <taxon>Mycoplasmatota</taxon>
        <taxon>Mollicutes</taxon>
        <taxon>Mycoplasmataceae</taxon>
        <taxon>Mycoplasma</taxon>
    </lineage>
</organism>
<feature type="transmembrane region" description="Helical" evidence="13">
    <location>
        <begin position="89"/>
        <end position="114"/>
    </location>
</feature>
<dbReference type="OrthoDB" id="9796672at2"/>
<evidence type="ECO:0000256" key="8">
    <source>
        <dbReference type="ARBA" id="ARBA00023136"/>
    </source>
</evidence>